<dbReference type="Proteomes" id="UP001305647">
    <property type="component" value="Unassembled WGS sequence"/>
</dbReference>
<evidence type="ECO:0000313" key="2">
    <source>
        <dbReference type="Proteomes" id="UP001305647"/>
    </source>
</evidence>
<keyword evidence="2" id="KW-1185">Reference proteome</keyword>
<dbReference type="EMBL" id="MU863708">
    <property type="protein sequence ID" value="KAK4096549.1"/>
    <property type="molecule type" value="Genomic_DNA"/>
</dbReference>
<sequence>MATPSELLSPLTNPSTATREAITAAVEGFTTQIQSVVASGESVGGYTQRAFFDLFEAAGRTPFDQQDALVEFSIQLQKTTATDAEGKPLICEHGHTEVWKDLPYFDLEARETINFDPDIPDMNEDERAVVENQAAFMARLSASPSPAFDLSLFGLWMLRSAFEEHKSAPSEIPPAEISRTAARIAAFWIRFKGEEYRKQSSRGVTLPDNLGVSWGKYKERGWRGFNEDRWQVWKDGLRAAHEKFPSDEVIKAALEAM</sequence>
<dbReference type="PANTHER" id="PTHR38797:SF6">
    <property type="match status" value="1"/>
</dbReference>
<protein>
    <submittedName>
        <fullName evidence="1">Uncharacterized protein</fullName>
    </submittedName>
</protein>
<name>A0AAN6PRC8_9PEZI</name>
<dbReference type="InterPro" id="IPR053204">
    <property type="entry name" value="Oxopyrrolidines_Biosynth-assoc"/>
</dbReference>
<reference evidence="1" key="1">
    <citation type="journal article" date="2023" name="Mol. Phylogenet. Evol.">
        <title>Genome-scale phylogeny and comparative genomics of the fungal order Sordariales.</title>
        <authorList>
            <person name="Hensen N."/>
            <person name="Bonometti L."/>
            <person name="Westerberg I."/>
            <person name="Brannstrom I.O."/>
            <person name="Guillou S."/>
            <person name="Cros-Aarteil S."/>
            <person name="Calhoun S."/>
            <person name="Haridas S."/>
            <person name="Kuo A."/>
            <person name="Mondo S."/>
            <person name="Pangilinan J."/>
            <person name="Riley R."/>
            <person name="LaButti K."/>
            <person name="Andreopoulos B."/>
            <person name="Lipzen A."/>
            <person name="Chen C."/>
            <person name="Yan M."/>
            <person name="Daum C."/>
            <person name="Ng V."/>
            <person name="Clum A."/>
            <person name="Steindorff A."/>
            <person name="Ohm R.A."/>
            <person name="Martin F."/>
            <person name="Silar P."/>
            <person name="Natvig D.O."/>
            <person name="Lalanne C."/>
            <person name="Gautier V."/>
            <person name="Ament-Velasquez S.L."/>
            <person name="Kruys A."/>
            <person name="Hutchinson M.I."/>
            <person name="Powell A.J."/>
            <person name="Barry K."/>
            <person name="Miller A.N."/>
            <person name="Grigoriev I.V."/>
            <person name="Debuchy R."/>
            <person name="Gladieux P."/>
            <person name="Hiltunen Thoren M."/>
            <person name="Johannesson H."/>
        </authorList>
    </citation>
    <scope>NUCLEOTIDE SEQUENCE</scope>
    <source>
        <strain evidence="1">CBS 757.83</strain>
    </source>
</reference>
<gene>
    <name evidence="1" type="ORF">N658DRAFT_501445</name>
</gene>
<reference evidence="1" key="2">
    <citation type="submission" date="2023-05" db="EMBL/GenBank/DDBJ databases">
        <authorList>
            <consortium name="Lawrence Berkeley National Laboratory"/>
            <person name="Steindorff A."/>
            <person name="Hensen N."/>
            <person name="Bonometti L."/>
            <person name="Westerberg I."/>
            <person name="Brannstrom I.O."/>
            <person name="Guillou S."/>
            <person name="Cros-Aarteil S."/>
            <person name="Calhoun S."/>
            <person name="Haridas S."/>
            <person name="Kuo A."/>
            <person name="Mondo S."/>
            <person name="Pangilinan J."/>
            <person name="Riley R."/>
            <person name="Labutti K."/>
            <person name="Andreopoulos B."/>
            <person name="Lipzen A."/>
            <person name="Chen C."/>
            <person name="Yanf M."/>
            <person name="Daum C."/>
            <person name="Ng V."/>
            <person name="Clum A."/>
            <person name="Ohm R."/>
            <person name="Martin F."/>
            <person name="Silar P."/>
            <person name="Natvig D."/>
            <person name="Lalanne C."/>
            <person name="Gautier V."/>
            <person name="Ament-Velasquez S.L."/>
            <person name="Kruys A."/>
            <person name="Hutchinson M.I."/>
            <person name="Powell A.J."/>
            <person name="Barry K."/>
            <person name="Miller A.N."/>
            <person name="Grigoriev I.V."/>
            <person name="Debuchy R."/>
            <person name="Gladieux P."/>
            <person name="Thoren M.H."/>
            <person name="Johannesson H."/>
        </authorList>
    </citation>
    <scope>NUCLEOTIDE SEQUENCE</scope>
    <source>
        <strain evidence="1">CBS 757.83</strain>
    </source>
</reference>
<proteinExistence type="predicted"/>
<dbReference type="InterPro" id="IPR022085">
    <property type="entry name" value="OpdG"/>
</dbReference>
<dbReference type="Pfam" id="PF12311">
    <property type="entry name" value="DUF3632"/>
    <property type="match status" value="1"/>
</dbReference>
<evidence type="ECO:0000313" key="1">
    <source>
        <dbReference type="EMBL" id="KAK4096549.1"/>
    </source>
</evidence>
<dbReference type="PANTHER" id="PTHR38797">
    <property type="entry name" value="NUCLEAR PORE COMPLEX PROTEIN NUP85-RELATED"/>
    <property type="match status" value="1"/>
</dbReference>
<organism evidence="1 2">
    <name type="scientific">Parathielavia hyrcaniae</name>
    <dbReference type="NCBI Taxonomy" id="113614"/>
    <lineage>
        <taxon>Eukaryota</taxon>
        <taxon>Fungi</taxon>
        <taxon>Dikarya</taxon>
        <taxon>Ascomycota</taxon>
        <taxon>Pezizomycotina</taxon>
        <taxon>Sordariomycetes</taxon>
        <taxon>Sordariomycetidae</taxon>
        <taxon>Sordariales</taxon>
        <taxon>Chaetomiaceae</taxon>
        <taxon>Parathielavia</taxon>
    </lineage>
</organism>
<comment type="caution">
    <text evidence="1">The sequence shown here is derived from an EMBL/GenBank/DDBJ whole genome shotgun (WGS) entry which is preliminary data.</text>
</comment>
<dbReference type="AlphaFoldDB" id="A0AAN6PRC8"/>
<accession>A0AAN6PRC8</accession>